<reference evidence="3" key="1">
    <citation type="submission" date="2025-08" db="UniProtKB">
        <authorList>
            <consortium name="Ensembl"/>
        </authorList>
    </citation>
    <scope>IDENTIFICATION</scope>
</reference>
<dbReference type="Proteomes" id="UP000694541">
    <property type="component" value="Unplaced"/>
</dbReference>
<sequence length="330" mass="34703">PSRPFPLIAFTRGRDQAGGWKNGCLQEPPTAAPTPPPAAPSPGEEARRFYESLLAEEPGAPPTPRPPPKRPPKHPLATARPPPLPGDRGGHALLRAAQEGDVGTLRRLLERGGCDPQFRDAFAWTPLMCAARAGQGGAVRYLLSRGAGGVREEEEAAAALAEDAVCPPLLYSHPTRFSLHSPRSPHFCPTCGTHFEDPPAQHRSSTAHLLARGAADAPQPPPPAFHIPPTNVGFRLLLRGGWDGRGGLGPTGEGPRTPVPTRLKRDRGGLGCPGGGRPRITHFGAGDAAAVAGPPRGSVGGRRRGGGGPTPRSEAAARAWERRLRAYMGR</sequence>
<feature type="compositionally biased region" description="Low complexity" evidence="1">
    <location>
        <begin position="284"/>
        <end position="297"/>
    </location>
</feature>
<dbReference type="SUPFAM" id="SSF48403">
    <property type="entry name" value="Ankyrin repeat"/>
    <property type="match status" value="1"/>
</dbReference>
<feature type="region of interest" description="Disordered" evidence="1">
    <location>
        <begin position="244"/>
        <end position="317"/>
    </location>
</feature>
<dbReference type="PROSITE" id="PS50174">
    <property type="entry name" value="G_PATCH"/>
    <property type="match status" value="1"/>
</dbReference>
<dbReference type="InterPro" id="IPR039146">
    <property type="entry name" value="GPANK1"/>
</dbReference>
<proteinExistence type="predicted"/>
<name>A0A8B9M4B8_9AVES</name>
<keyword evidence="4" id="KW-1185">Reference proteome</keyword>
<dbReference type="SMART" id="SM00443">
    <property type="entry name" value="G_patch"/>
    <property type="match status" value="1"/>
</dbReference>
<dbReference type="InterPro" id="IPR036770">
    <property type="entry name" value="Ankyrin_rpt-contain_sf"/>
</dbReference>
<dbReference type="Pfam" id="PF01585">
    <property type="entry name" value="G-patch"/>
    <property type="match status" value="1"/>
</dbReference>
<organism evidence="3 4">
    <name type="scientific">Accipiter nisus</name>
    <name type="common">Eurasian sparrowhawk</name>
    <dbReference type="NCBI Taxonomy" id="211598"/>
    <lineage>
        <taxon>Eukaryota</taxon>
        <taxon>Metazoa</taxon>
        <taxon>Chordata</taxon>
        <taxon>Craniata</taxon>
        <taxon>Vertebrata</taxon>
        <taxon>Euteleostomi</taxon>
        <taxon>Archelosauria</taxon>
        <taxon>Archosauria</taxon>
        <taxon>Dinosauria</taxon>
        <taxon>Saurischia</taxon>
        <taxon>Theropoda</taxon>
        <taxon>Coelurosauria</taxon>
        <taxon>Aves</taxon>
        <taxon>Neognathae</taxon>
        <taxon>Neoaves</taxon>
        <taxon>Telluraves</taxon>
        <taxon>Accipitrimorphae</taxon>
        <taxon>Accipitriformes</taxon>
        <taxon>Accipitridae</taxon>
        <taxon>Accipitrinae</taxon>
        <taxon>Accipiter</taxon>
    </lineage>
</organism>
<accession>A0A8B9M4B8</accession>
<dbReference type="Pfam" id="PF12796">
    <property type="entry name" value="Ank_2"/>
    <property type="match status" value="1"/>
</dbReference>
<protein>
    <recommendedName>
        <fullName evidence="2">G-patch domain-containing protein</fullName>
    </recommendedName>
</protein>
<dbReference type="InterPro" id="IPR000467">
    <property type="entry name" value="G_patch_dom"/>
</dbReference>
<reference evidence="3" key="2">
    <citation type="submission" date="2025-09" db="UniProtKB">
        <authorList>
            <consortium name="Ensembl"/>
        </authorList>
    </citation>
    <scope>IDENTIFICATION</scope>
</reference>
<dbReference type="GO" id="GO:0003676">
    <property type="term" value="F:nucleic acid binding"/>
    <property type="evidence" value="ECO:0007669"/>
    <property type="project" value="InterPro"/>
</dbReference>
<dbReference type="PANTHER" id="PTHR20923">
    <property type="entry name" value="BAT4 PROTEIN-RELATED"/>
    <property type="match status" value="1"/>
</dbReference>
<dbReference type="InterPro" id="IPR002110">
    <property type="entry name" value="Ankyrin_rpt"/>
</dbReference>
<dbReference type="Gene3D" id="1.25.40.20">
    <property type="entry name" value="Ankyrin repeat-containing domain"/>
    <property type="match status" value="1"/>
</dbReference>
<dbReference type="PANTHER" id="PTHR20923:SF1">
    <property type="entry name" value="G PATCH DOMAIN AND ANKYRIN REPEAT-CONTAINING PROTEIN 1"/>
    <property type="match status" value="1"/>
</dbReference>
<feature type="region of interest" description="Disordered" evidence="1">
    <location>
        <begin position="1"/>
        <end position="91"/>
    </location>
</feature>
<evidence type="ECO:0000259" key="2">
    <source>
        <dbReference type="PROSITE" id="PS50174"/>
    </source>
</evidence>
<feature type="compositionally biased region" description="Pro residues" evidence="1">
    <location>
        <begin position="30"/>
        <end position="40"/>
    </location>
</feature>
<evidence type="ECO:0000313" key="3">
    <source>
        <dbReference type="Ensembl" id="ENSANIP00000003955.1"/>
    </source>
</evidence>
<dbReference type="AlphaFoldDB" id="A0A8B9M4B8"/>
<evidence type="ECO:0000256" key="1">
    <source>
        <dbReference type="SAM" id="MobiDB-lite"/>
    </source>
</evidence>
<evidence type="ECO:0000313" key="4">
    <source>
        <dbReference type="Proteomes" id="UP000694541"/>
    </source>
</evidence>
<dbReference type="Ensembl" id="ENSANIT00000004083.1">
    <property type="protein sequence ID" value="ENSANIP00000003955.1"/>
    <property type="gene ID" value="ENSANIG00000002661.1"/>
</dbReference>
<feature type="domain" description="G-patch" evidence="2">
    <location>
        <begin position="229"/>
        <end position="275"/>
    </location>
</feature>